<dbReference type="AlphaFoldDB" id="C0NUP5"/>
<dbReference type="EMBL" id="GG663372">
    <property type="protein sequence ID" value="EEH04708.1"/>
    <property type="molecule type" value="Genomic_DNA"/>
</dbReference>
<dbReference type="InParanoid" id="C0NUP5"/>
<gene>
    <name evidence="2" type="ORF">HCBG_06659</name>
</gene>
<evidence type="ECO:0000256" key="1">
    <source>
        <dbReference type="SAM" id="MobiDB-lite"/>
    </source>
</evidence>
<accession>C0NUP5</accession>
<reference evidence="2" key="1">
    <citation type="submission" date="2009-02" db="EMBL/GenBank/DDBJ databases">
        <title>The Genome Sequence of Ajellomyces capsulatus strain G186AR.</title>
        <authorList>
            <consortium name="The Broad Institute Genome Sequencing Platform"/>
            <person name="Champion M."/>
            <person name="Cuomo C."/>
            <person name="Ma L.-J."/>
            <person name="Henn M.R."/>
            <person name="Sil A."/>
            <person name="Goldman B."/>
            <person name="Young S.K."/>
            <person name="Kodira C.D."/>
            <person name="Zeng Q."/>
            <person name="Koehrsen M."/>
            <person name="Alvarado L."/>
            <person name="Berlin A."/>
            <person name="Borenstein D."/>
            <person name="Chen Z."/>
            <person name="Engels R."/>
            <person name="Freedman E."/>
            <person name="Gellesch M."/>
            <person name="Goldberg J."/>
            <person name="Griggs A."/>
            <person name="Gujja S."/>
            <person name="Heiman D."/>
            <person name="Hepburn T."/>
            <person name="Howarth C."/>
            <person name="Jen D."/>
            <person name="Larson L."/>
            <person name="Lewis B."/>
            <person name="Mehta T."/>
            <person name="Park D."/>
            <person name="Pearson M."/>
            <person name="Roberts A."/>
            <person name="Saif S."/>
            <person name="Shea T."/>
            <person name="Shenoy N."/>
            <person name="Sisk P."/>
            <person name="Stolte C."/>
            <person name="Sykes S."/>
            <person name="Walk T."/>
            <person name="White J."/>
            <person name="Yandava C."/>
            <person name="Klein B."/>
            <person name="McEwen J.G."/>
            <person name="Puccia R."/>
            <person name="Goldman G.H."/>
            <person name="Felipe M.S."/>
            <person name="Nino-Vega G."/>
            <person name="San-Blas G."/>
            <person name="Taylor J."/>
            <person name="Mendoza L."/>
            <person name="Galagan J."/>
            <person name="Nusbaum C."/>
            <person name="Birren B."/>
        </authorList>
    </citation>
    <scope>NUCLEOTIDE SEQUENCE</scope>
    <source>
        <strain evidence="2">G186AR</strain>
    </source>
</reference>
<organism evidence="2 3">
    <name type="scientific">Ajellomyces capsulatus (strain G186AR / H82 / ATCC MYA-2454 / RMSCC 2432)</name>
    <name type="common">Darling's disease fungus</name>
    <name type="synonym">Histoplasma capsulatum</name>
    <dbReference type="NCBI Taxonomy" id="447093"/>
    <lineage>
        <taxon>Eukaryota</taxon>
        <taxon>Fungi</taxon>
        <taxon>Dikarya</taxon>
        <taxon>Ascomycota</taxon>
        <taxon>Pezizomycotina</taxon>
        <taxon>Eurotiomycetes</taxon>
        <taxon>Eurotiomycetidae</taxon>
        <taxon>Onygenales</taxon>
        <taxon>Ajellomycetaceae</taxon>
        <taxon>Histoplasma</taxon>
    </lineage>
</organism>
<protein>
    <submittedName>
        <fullName evidence="2">Uncharacterized protein</fullName>
    </submittedName>
</protein>
<evidence type="ECO:0000313" key="3">
    <source>
        <dbReference type="Proteomes" id="UP000001631"/>
    </source>
</evidence>
<dbReference type="GeneID" id="69039675"/>
<dbReference type="RefSeq" id="XP_045285189.1">
    <property type="nucleotide sequence ID" value="XM_045433708.1"/>
</dbReference>
<evidence type="ECO:0000313" key="2">
    <source>
        <dbReference type="EMBL" id="EEH04708.1"/>
    </source>
</evidence>
<dbReference type="Proteomes" id="UP000001631">
    <property type="component" value="Unassembled WGS sequence"/>
</dbReference>
<sequence>MVVVEMAGDWWLIGDEFCVLGLEPAKPRASPALAQAGPYRSTHPPEPENSHEHLQPQTQQIWSMERSYLLLLPCTPYLPFQDSPVPVPILPYEWVLLPSILQRSMMQWFSGV</sequence>
<name>C0NUP5_AJECG</name>
<feature type="compositionally biased region" description="Basic and acidic residues" evidence="1">
    <location>
        <begin position="43"/>
        <end position="54"/>
    </location>
</feature>
<dbReference type="HOGENOM" id="CLU_2145124_0_0_1"/>
<feature type="region of interest" description="Disordered" evidence="1">
    <location>
        <begin position="31"/>
        <end position="56"/>
    </location>
</feature>
<proteinExistence type="predicted"/>
<keyword evidence="3" id="KW-1185">Reference proteome</keyword>